<evidence type="ECO:0000313" key="2">
    <source>
        <dbReference type="EMBL" id="GMF19391.1"/>
    </source>
</evidence>
<accession>A0A9W6TRX3</accession>
<organism evidence="2 3">
    <name type="scientific">Phytophthora fragariaefolia</name>
    <dbReference type="NCBI Taxonomy" id="1490495"/>
    <lineage>
        <taxon>Eukaryota</taxon>
        <taxon>Sar</taxon>
        <taxon>Stramenopiles</taxon>
        <taxon>Oomycota</taxon>
        <taxon>Peronosporomycetes</taxon>
        <taxon>Peronosporales</taxon>
        <taxon>Peronosporaceae</taxon>
        <taxon>Phytophthora</taxon>
    </lineage>
</organism>
<dbReference type="AlphaFoldDB" id="A0A9W6TRX3"/>
<dbReference type="Proteomes" id="UP001165121">
    <property type="component" value="Unassembled WGS sequence"/>
</dbReference>
<keyword evidence="3" id="KW-1185">Reference proteome</keyword>
<feature type="region of interest" description="Disordered" evidence="1">
    <location>
        <begin position="203"/>
        <end position="225"/>
    </location>
</feature>
<dbReference type="EMBL" id="BSXT01000157">
    <property type="protein sequence ID" value="GMF19391.1"/>
    <property type="molecule type" value="Genomic_DNA"/>
</dbReference>
<sequence length="225" mass="25075">MGNEHWRGVDVLLGMNFMYSAGVRLCAREGLVKLPDEGTVLLAGRTADHMGRGLDLAVTPKRALTKVIYAAKSWPVAVKVVNVSGRTVWIDSRTAIARIVEFGYFPTVGRFVRPGLRRYKEWQVLIYENTNSREVRKGEERLTQLRRGSEPPCGQAPEYQWRRKRLVGSPTGSAQVHMVHLQPRPNVEVEKALAKTDVQLSETKFSGTSVSEGTESREAKLIGGS</sequence>
<reference evidence="2" key="1">
    <citation type="submission" date="2023-04" db="EMBL/GenBank/DDBJ databases">
        <title>Phytophthora fragariaefolia NBRC 109709.</title>
        <authorList>
            <person name="Ichikawa N."/>
            <person name="Sato H."/>
            <person name="Tonouchi N."/>
        </authorList>
    </citation>
    <scope>NUCLEOTIDE SEQUENCE</scope>
    <source>
        <strain evidence="2">NBRC 109709</strain>
    </source>
</reference>
<evidence type="ECO:0000313" key="3">
    <source>
        <dbReference type="Proteomes" id="UP001165121"/>
    </source>
</evidence>
<evidence type="ECO:0000256" key="1">
    <source>
        <dbReference type="SAM" id="MobiDB-lite"/>
    </source>
</evidence>
<gene>
    <name evidence="2" type="ORF">Pfra01_000200700</name>
</gene>
<proteinExistence type="predicted"/>
<name>A0A9W6TRX3_9STRA</name>
<comment type="caution">
    <text evidence="2">The sequence shown here is derived from an EMBL/GenBank/DDBJ whole genome shotgun (WGS) entry which is preliminary data.</text>
</comment>
<feature type="compositionally biased region" description="Polar residues" evidence="1">
    <location>
        <begin position="203"/>
        <end position="213"/>
    </location>
</feature>
<feature type="compositionally biased region" description="Basic and acidic residues" evidence="1">
    <location>
        <begin position="214"/>
        <end position="225"/>
    </location>
</feature>
<protein>
    <submittedName>
        <fullName evidence="2">Unnamed protein product</fullName>
    </submittedName>
</protein>